<proteinExistence type="predicted"/>
<feature type="region of interest" description="Disordered" evidence="1">
    <location>
        <begin position="30"/>
        <end position="59"/>
    </location>
</feature>
<evidence type="ECO:0000313" key="3">
    <source>
        <dbReference type="Proteomes" id="UP000008711"/>
    </source>
</evidence>
<reference evidence="2 3" key="1">
    <citation type="journal article" date="2007" name="Nature">
        <title>Evolution of genes and genomes on the Drosophila phylogeny.</title>
        <authorList>
            <consortium name="Drosophila 12 Genomes Consortium"/>
            <person name="Clark A.G."/>
            <person name="Eisen M.B."/>
            <person name="Smith D.R."/>
            <person name="Bergman C.M."/>
            <person name="Oliver B."/>
            <person name="Markow T.A."/>
            <person name="Kaufman T.C."/>
            <person name="Kellis M."/>
            <person name="Gelbart W."/>
            <person name="Iyer V.N."/>
            <person name="Pollard D.A."/>
            <person name="Sackton T.B."/>
            <person name="Larracuente A.M."/>
            <person name="Singh N.D."/>
            <person name="Abad J.P."/>
            <person name="Abt D.N."/>
            <person name="Adryan B."/>
            <person name="Aguade M."/>
            <person name="Akashi H."/>
            <person name="Anderson W.W."/>
            <person name="Aquadro C.F."/>
            <person name="Ardell D.H."/>
            <person name="Arguello R."/>
            <person name="Artieri C.G."/>
            <person name="Barbash D.A."/>
            <person name="Barker D."/>
            <person name="Barsanti P."/>
            <person name="Batterham P."/>
            <person name="Batzoglou S."/>
            <person name="Begun D."/>
            <person name="Bhutkar A."/>
            <person name="Blanco E."/>
            <person name="Bosak S.A."/>
            <person name="Bradley R.K."/>
            <person name="Brand A.D."/>
            <person name="Brent M.R."/>
            <person name="Brooks A.N."/>
            <person name="Brown R.H."/>
            <person name="Butlin R.K."/>
            <person name="Caggese C."/>
            <person name="Calvi B.R."/>
            <person name="Bernardo de Carvalho A."/>
            <person name="Caspi A."/>
            <person name="Castrezana S."/>
            <person name="Celniker S.E."/>
            <person name="Chang J.L."/>
            <person name="Chapple C."/>
            <person name="Chatterji S."/>
            <person name="Chinwalla A."/>
            <person name="Civetta A."/>
            <person name="Clifton S.W."/>
            <person name="Comeron J.M."/>
            <person name="Costello J.C."/>
            <person name="Coyne J.A."/>
            <person name="Daub J."/>
            <person name="David R.G."/>
            <person name="Delcher A.L."/>
            <person name="Delehaunty K."/>
            <person name="Do C.B."/>
            <person name="Ebling H."/>
            <person name="Edwards K."/>
            <person name="Eickbush T."/>
            <person name="Evans J.D."/>
            <person name="Filipski A."/>
            <person name="Findeiss S."/>
            <person name="Freyhult E."/>
            <person name="Fulton L."/>
            <person name="Fulton R."/>
            <person name="Garcia A.C."/>
            <person name="Gardiner A."/>
            <person name="Garfield D.A."/>
            <person name="Garvin B.E."/>
            <person name="Gibson G."/>
            <person name="Gilbert D."/>
            <person name="Gnerre S."/>
            <person name="Godfrey J."/>
            <person name="Good R."/>
            <person name="Gotea V."/>
            <person name="Gravely B."/>
            <person name="Greenberg A.J."/>
            <person name="Griffiths-Jones S."/>
            <person name="Gross S."/>
            <person name="Guigo R."/>
            <person name="Gustafson E.A."/>
            <person name="Haerty W."/>
            <person name="Hahn M.W."/>
            <person name="Halligan D.L."/>
            <person name="Halpern A.L."/>
            <person name="Halter G.M."/>
            <person name="Han M.V."/>
            <person name="Heger A."/>
            <person name="Hillier L."/>
            <person name="Hinrichs A.S."/>
            <person name="Holmes I."/>
            <person name="Hoskins R.A."/>
            <person name="Hubisz M.J."/>
            <person name="Hultmark D."/>
            <person name="Huntley M.A."/>
            <person name="Jaffe D.B."/>
            <person name="Jagadeeshan S."/>
            <person name="Jeck W.R."/>
            <person name="Johnson J."/>
            <person name="Jones C.D."/>
            <person name="Jordan W.C."/>
            <person name="Karpen G.H."/>
            <person name="Kataoka E."/>
            <person name="Keightley P.D."/>
            <person name="Kheradpour P."/>
            <person name="Kirkness E.F."/>
            <person name="Koerich L.B."/>
            <person name="Kristiansen K."/>
            <person name="Kudrna D."/>
            <person name="Kulathinal R.J."/>
            <person name="Kumar S."/>
            <person name="Kwok R."/>
            <person name="Lander E."/>
            <person name="Langley C.H."/>
            <person name="Lapoint R."/>
            <person name="Lazzaro B.P."/>
            <person name="Lee S.J."/>
            <person name="Levesque L."/>
            <person name="Li R."/>
            <person name="Lin C.F."/>
            <person name="Lin M.F."/>
            <person name="Lindblad-Toh K."/>
            <person name="Llopart A."/>
            <person name="Long M."/>
            <person name="Low L."/>
            <person name="Lozovsky E."/>
            <person name="Lu J."/>
            <person name="Luo M."/>
            <person name="Machado C.A."/>
            <person name="Makalowski W."/>
            <person name="Marzo M."/>
            <person name="Matsuda M."/>
            <person name="Matzkin L."/>
            <person name="McAllister B."/>
            <person name="McBride C.S."/>
            <person name="McKernan B."/>
            <person name="McKernan K."/>
            <person name="Mendez-Lago M."/>
            <person name="Minx P."/>
            <person name="Mollenhauer M.U."/>
            <person name="Montooth K."/>
            <person name="Mount S.M."/>
            <person name="Mu X."/>
            <person name="Myers E."/>
            <person name="Negre B."/>
            <person name="Newfeld S."/>
            <person name="Nielsen R."/>
            <person name="Noor M.A."/>
            <person name="O'Grady P."/>
            <person name="Pachter L."/>
            <person name="Papaceit M."/>
            <person name="Parisi M.J."/>
            <person name="Parisi M."/>
            <person name="Parts L."/>
            <person name="Pedersen J.S."/>
            <person name="Pesole G."/>
            <person name="Phillippy A.M."/>
            <person name="Ponting C.P."/>
            <person name="Pop M."/>
            <person name="Porcelli D."/>
            <person name="Powell J.R."/>
            <person name="Prohaska S."/>
            <person name="Pruitt K."/>
            <person name="Puig M."/>
            <person name="Quesneville H."/>
            <person name="Ram K.R."/>
            <person name="Rand D."/>
            <person name="Rasmussen M.D."/>
            <person name="Reed L.K."/>
            <person name="Reenan R."/>
            <person name="Reily A."/>
            <person name="Remington K.A."/>
            <person name="Rieger T.T."/>
            <person name="Ritchie M.G."/>
            <person name="Robin C."/>
            <person name="Rogers Y.H."/>
            <person name="Rohde C."/>
            <person name="Rozas J."/>
            <person name="Rubenfield M.J."/>
            <person name="Ruiz A."/>
            <person name="Russo S."/>
            <person name="Salzberg S.L."/>
            <person name="Sanchez-Gracia A."/>
            <person name="Saranga D.J."/>
            <person name="Sato H."/>
            <person name="Schaeffer S.W."/>
            <person name="Schatz M.C."/>
            <person name="Schlenke T."/>
            <person name="Schwartz R."/>
            <person name="Segarra C."/>
            <person name="Singh R.S."/>
            <person name="Sirot L."/>
            <person name="Sirota M."/>
            <person name="Sisneros N.B."/>
            <person name="Smith C.D."/>
            <person name="Smith T.F."/>
            <person name="Spieth J."/>
            <person name="Stage D.E."/>
            <person name="Stark A."/>
            <person name="Stephan W."/>
            <person name="Strausberg R.L."/>
            <person name="Strempel S."/>
            <person name="Sturgill D."/>
            <person name="Sutton G."/>
            <person name="Sutton G.G."/>
            <person name="Tao W."/>
            <person name="Teichmann S."/>
            <person name="Tobari Y.N."/>
            <person name="Tomimura Y."/>
            <person name="Tsolas J.M."/>
            <person name="Valente V.L."/>
            <person name="Venter E."/>
            <person name="Venter J.C."/>
            <person name="Vicario S."/>
            <person name="Vieira F.G."/>
            <person name="Vilella A.J."/>
            <person name="Villasante A."/>
            <person name="Walenz B."/>
            <person name="Wang J."/>
            <person name="Wasserman M."/>
            <person name="Watts T."/>
            <person name="Wilson D."/>
            <person name="Wilson R.K."/>
            <person name="Wing R.A."/>
            <person name="Wolfner M.F."/>
            <person name="Wong A."/>
            <person name="Wong G.K."/>
            <person name="Wu C.I."/>
            <person name="Wu G."/>
            <person name="Yamamoto D."/>
            <person name="Yang H.P."/>
            <person name="Yang S.P."/>
            <person name="Yorke J.A."/>
            <person name="Yoshida K."/>
            <person name="Zdobnov E."/>
            <person name="Zhang P."/>
            <person name="Zhang Y."/>
            <person name="Zimin A.V."/>
            <person name="Baldwin J."/>
            <person name="Abdouelleil A."/>
            <person name="Abdulkadir J."/>
            <person name="Abebe A."/>
            <person name="Abera B."/>
            <person name="Abreu J."/>
            <person name="Acer S.C."/>
            <person name="Aftuck L."/>
            <person name="Alexander A."/>
            <person name="An P."/>
            <person name="Anderson E."/>
            <person name="Anderson S."/>
            <person name="Arachi H."/>
            <person name="Azer M."/>
            <person name="Bachantsang P."/>
            <person name="Barry A."/>
            <person name="Bayul T."/>
            <person name="Berlin A."/>
            <person name="Bessette D."/>
            <person name="Bloom T."/>
            <person name="Blye J."/>
            <person name="Boguslavskiy L."/>
            <person name="Bonnet C."/>
            <person name="Boukhgalter B."/>
            <person name="Bourzgui I."/>
            <person name="Brown A."/>
            <person name="Cahill P."/>
            <person name="Channer S."/>
            <person name="Cheshatsang Y."/>
            <person name="Chuda L."/>
            <person name="Citroen M."/>
            <person name="Collymore A."/>
            <person name="Cooke P."/>
            <person name="Costello M."/>
            <person name="D'Aco K."/>
            <person name="Daza R."/>
            <person name="De Haan G."/>
            <person name="DeGray S."/>
            <person name="DeMaso C."/>
            <person name="Dhargay N."/>
            <person name="Dooley K."/>
            <person name="Dooley E."/>
            <person name="Doricent M."/>
            <person name="Dorje P."/>
            <person name="Dorjee K."/>
            <person name="Dupes A."/>
            <person name="Elong R."/>
            <person name="Falk J."/>
            <person name="Farina A."/>
            <person name="Faro S."/>
            <person name="Ferguson D."/>
            <person name="Fisher S."/>
            <person name="Foley C.D."/>
            <person name="Franke A."/>
            <person name="Friedrich D."/>
            <person name="Gadbois L."/>
            <person name="Gearin G."/>
            <person name="Gearin C.R."/>
            <person name="Giannoukos G."/>
            <person name="Goode T."/>
            <person name="Graham J."/>
            <person name="Grandbois E."/>
            <person name="Grewal S."/>
            <person name="Gyaltsen K."/>
            <person name="Hafez N."/>
            <person name="Hagos B."/>
            <person name="Hall J."/>
            <person name="Henson C."/>
            <person name="Hollinger A."/>
            <person name="Honan T."/>
            <person name="Huard M.D."/>
            <person name="Hughes L."/>
            <person name="Hurhula B."/>
            <person name="Husby M.E."/>
            <person name="Kamat A."/>
            <person name="Kanga B."/>
            <person name="Kashin S."/>
            <person name="Khazanovich D."/>
            <person name="Kisner P."/>
            <person name="Lance K."/>
            <person name="Lara M."/>
            <person name="Lee W."/>
            <person name="Lennon N."/>
            <person name="Letendre F."/>
            <person name="LeVine R."/>
            <person name="Lipovsky A."/>
            <person name="Liu X."/>
            <person name="Liu J."/>
            <person name="Liu S."/>
            <person name="Lokyitsang T."/>
            <person name="Lokyitsang Y."/>
            <person name="Lubonja R."/>
            <person name="Lui A."/>
            <person name="MacDonald P."/>
            <person name="Magnisalis V."/>
            <person name="Maru K."/>
            <person name="Matthews C."/>
            <person name="McCusker W."/>
            <person name="McDonough S."/>
            <person name="Mehta T."/>
            <person name="Meldrim J."/>
            <person name="Meneus L."/>
            <person name="Mihai O."/>
            <person name="Mihalev A."/>
            <person name="Mihova T."/>
            <person name="Mittelman R."/>
            <person name="Mlenga V."/>
            <person name="Montmayeur A."/>
            <person name="Mulrain L."/>
            <person name="Navidi A."/>
            <person name="Naylor J."/>
            <person name="Negash T."/>
            <person name="Nguyen T."/>
            <person name="Nguyen N."/>
            <person name="Nicol R."/>
            <person name="Norbu C."/>
            <person name="Norbu N."/>
            <person name="Novod N."/>
            <person name="O'Neill B."/>
            <person name="Osman S."/>
            <person name="Markiewicz E."/>
            <person name="Oyono O.L."/>
            <person name="Patti C."/>
            <person name="Phunkhang P."/>
            <person name="Pierre F."/>
            <person name="Priest M."/>
            <person name="Raghuraman S."/>
            <person name="Rege F."/>
            <person name="Reyes R."/>
            <person name="Rise C."/>
            <person name="Rogov P."/>
            <person name="Ross K."/>
            <person name="Ryan E."/>
            <person name="Settipalli S."/>
            <person name="Shea T."/>
            <person name="Sherpa N."/>
            <person name="Shi L."/>
            <person name="Shih D."/>
            <person name="Sparrow T."/>
            <person name="Spaulding J."/>
            <person name="Stalker J."/>
            <person name="Stange-Thomann N."/>
            <person name="Stavropoulos S."/>
            <person name="Stone C."/>
            <person name="Strader C."/>
            <person name="Tesfaye S."/>
            <person name="Thomson T."/>
            <person name="Thoulutsang Y."/>
            <person name="Thoulutsang D."/>
            <person name="Topham K."/>
            <person name="Topping I."/>
            <person name="Tsamla T."/>
            <person name="Vassiliev H."/>
            <person name="Vo A."/>
            <person name="Wangchuk T."/>
            <person name="Wangdi T."/>
            <person name="Weiand M."/>
            <person name="Wilkinson J."/>
            <person name="Wilson A."/>
            <person name="Yadav S."/>
            <person name="Young G."/>
            <person name="Yu Q."/>
            <person name="Zembek L."/>
            <person name="Zhong D."/>
            <person name="Zimmer A."/>
            <person name="Zwirko Z."/>
            <person name="Jaffe D.B."/>
            <person name="Alvarez P."/>
            <person name="Brockman W."/>
            <person name="Butler J."/>
            <person name="Chin C."/>
            <person name="Gnerre S."/>
            <person name="Grabherr M."/>
            <person name="Kleber M."/>
            <person name="Mauceli E."/>
            <person name="MacCallum I."/>
        </authorList>
    </citation>
    <scope>NUCLEOTIDE SEQUENCE [LARGE SCALE GENOMIC DNA]</scope>
    <source>
        <strain evidence="2 3">TSC#14021-0224.01</strain>
    </source>
</reference>
<evidence type="ECO:0000256" key="1">
    <source>
        <dbReference type="SAM" id="MobiDB-lite"/>
    </source>
</evidence>
<organism evidence="2 3">
    <name type="scientific">Drosophila erecta</name>
    <name type="common">Fruit fly</name>
    <dbReference type="NCBI Taxonomy" id="7220"/>
    <lineage>
        <taxon>Eukaryota</taxon>
        <taxon>Metazoa</taxon>
        <taxon>Ecdysozoa</taxon>
        <taxon>Arthropoda</taxon>
        <taxon>Hexapoda</taxon>
        <taxon>Insecta</taxon>
        <taxon>Pterygota</taxon>
        <taxon>Neoptera</taxon>
        <taxon>Endopterygota</taxon>
        <taxon>Diptera</taxon>
        <taxon>Brachycera</taxon>
        <taxon>Muscomorpha</taxon>
        <taxon>Ephydroidea</taxon>
        <taxon>Drosophilidae</taxon>
        <taxon>Drosophila</taxon>
        <taxon>Sophophora</taxon>
    </lineage>
</organism>
<dbReference type="EMBL" id="CH954182">
    <property type="protein sequence ID" value="EDV53343.1"/>
    <property type="molecule type" value="Genomic_DNA"/>
</dbReference>
<sequence>MAAMAASFVPPIAELLAAEEKCRETHPVVVIGGRGSSSSGSSSGSGGGDSDFHSSSGSGKIGSLSAVVAVAAAPPNFGQCVCSWRSIT</sequence>
<gene>
    <name evidence="2" type="primary">Dere\GG11589</name>
    <name evidence="2" type="ORF">Dere_GG11589</name>
</gene>
<evidence type="ECO:0000313" key="2">
    <source>
        <dbReference type="EMBL" id="EDV53343.1"/>
    </source>
</evidence>
<dbReference type="HOGENOM" id="CLU_2471391_0_0_1"/>
<name>B3P5U3_DROER</name>
<protein>
    <submittedName>
        <fullName evidence="2">GG11589</fullName>
    </submittedName>
</protein>
<accession>B3P5U3</accession>
<dbReference type="Proteomes" id="UP000008711">
    <property type="component" value="Unassembled WGS sequence"/>
</dbReference>
<keyword evidence="3" id="KW-1185">Reference proteome</keyword>
<dbReference type="AlphaFoldDB" id="B3P5U3"/>
<reference evidence="2 3" key="2">
    <citation type="journal article" date="2008" name="Bioinformatics">
        <title>Assembly reconciliation.</title>
        <authorList>
            <person name="Zimin A.V."/>
            <person name="Smith D.R."/>
            <person name="Sutton G."/>
            <person name="Yorke J.A."/>
        </authorList>
    </citation>
    <scope>NUCLEOTIDE SEQUENCE [LARGE SCALE GENOMIC DNA]</scope>
    <source>
        <strain evidence="2 3">TSC#14021-0224.01</strain>
    </source>
</reference>